<keyword evidence="2" id="KW-1133">Transmembrane helix</keyword>
<reference evidence="4" key="1">
    <citation type="submission" date="2015-06" db="EMBL/GenBank/DDBJ databases">
        <title>Expansion of signal transduction pathways in fungi by whole-genome duplication.</title>
        <authorList>
            <consortium name="DOE Joint Genome Institute"/>
            <person name="Corrochano L.M."/>
            <person name="Kuo A."/>
            <person name="Marcet-Houben M."/>
            <person name="Polaino S."/>
            <person name="Salamov A."/>
            <person name="Villalobos J.M."/>
            <person name="Alvarez M.I."/>
            <person name="Avalos J."/>
            <person name="Benito E.P."/>
            <person name="Benoit I."/>
            <person name="Burger G."/>
            <person name="Camino L.P."/>
            <person name="Canovas D."/>
            <person name="Cerda-Olmedo E."/>
            <person name="Cheng J.-F."/>
            <person name="Dominguez A."/>
            <person name="Elias M."/>
            <person name="Eslava A.P."/>
            <person name="Glaser F."/>
            <person name="Grimwood J."/>
            <person name="Gutierrez G."/>
            <person name="Heitman J."/>
            <person name="Henrissat B."/>
            <person name="Iturriaga E.A."/>
            <person name="Lang B.F."/>
            <person name="Lavin J.L."/>
            <person name="Lee S."/>
            <person name="Li W."/>
            <person name="Lindquist E."/>
            <person name="Lopez-Garcia S."/>
            <person name="Luque E.M."/>
            <person name="Marcos A.T."/>
            <person name="Martin J."/>
            <person name="McCluskey K."/>
            <person name="Medina H.R."/>
            <person name="Miralles-Duran A."/>
            <person name="Miyazaki A."/>
            <person name="Munoz-Torres E."/>
            <person name="Oguiza J.A."/>
            <person name="Ohm R."/>
            <person name="Olmedo M."/>
            <person name="Orejas M."/>
            <person name="Ortiz-Castellanos L."/>
            <person name="Pisabarro A.G."/>
            <person name="Rodriguez-Romero J."/>
            <person name="Ruiz-Herrera J."/>
            <person name="Ruiz-Vazquez R."/>
            <person name="Sanz C."/>
            <person name="Schackwitz W."/>
            <person name="Schmutz J."/>
            <person name="Shahriari M."/>
            <person name="Shelest E."/>
            <person name="Silva-Franco F."/>
            <person name="Soanes D."/>
            <person name="Syed K."/>
            <person name="Tagua V.G."/>
            <person name="Talbot N.J."/>
            <person name="Thon M."/>
            <person name="De vries R.P."/>
            <person name="Wiebenga A."/>
            <person name="Yadav J.S."/>
            <person name="Braun E.L."/>
            <person name="Baker S."/>
            <person name="Garre V."/>
            <person name="Horwitz B."/>
            <person name="Torres-Martinez S."/>
            <person name="Idnurm A."/>
            <person name="Herrera-Estrella A."/>
            <person name="Gabaldon T."/>
            <person name="Grigoriev I.V."/>
        </authorList>
    </citation>
    <scope>NUCLEOTIDE SEQUENCE [LARGE SCALE GENOMIC DNA]</scope>
    <source>
        <strain evidence="4">NRRL 1555(-)</strain>
    </source>
</reference>
<dbReference type="GeneID" id="28998390"/>
<accession>A0A167JJL2</accession>
<dbReference type="OrthoDB" id="20273at2759"/>
<evidence type="ECO:0000256" key="2">
    <source>
        <dbReference type="SAM" id="Phobius"/>
    </source>
</evidence>
<name>A0A167JJL2_PHYB8</name>
<dbReference type="VEuPathDB" id="FungiDB:PHYBLDRAFT_175414"/>
<keyword evidence="2" id="KW-0472">Membrane</keyword>
<dbReference type="InParanoid" id="A0A167JJL2"/>
<feature type="compositionally biased region" description="Polar residues" evidence="1">
    <location>
        <begin position="168"/>
        <end position="202"/>
    </location>
</feature>
<protein>
    <submittedName>
        <fullName evidence="3">Uncharacterized protein</fullName>
    </submittedName>
</protein>
<gene>
    <name evidence="3" type="ORF">PHYBLDRAFT_175414</name>
</gene>
<feature type="region of interest" description="Disordered" evidence="1">
    <location>
        <begin position="142"/>
        <end position="204"/>
    </location>
</feature>
<evidence type="ECO:0000313" key="4">
    <source>
        <dbReference type="Proteomes" id="UP000077315"/>
    </source>
</evidence>
<dbReference type="EMBL" id="KV441005">
    <property type="protein sequence ID" value="OAD66118.1"/>
    <property type="molecule type" value="Genomic_DNA"/>
</dbReference>
<proteinExistence type="predicted"/>
<dbReference type="RefSeq" id="XP_018284158.1">
    <property type="nucleotide sequence ID" value="XM_018437484.1"/>
</dbReference>
<feature type="compositionally biased region" description="Basic residues" evidence="1">
    <location>
        <begin position="144"/>
        <end position="162"/>
    </location>
</feature>
<feature type="transmembrane region" description="Helical" evidence="2">
    <location>
        <begin position="34"/>
        <end position="52"/>
    </location>
</feature>
<keyword evidence="4" id="KW-1185">Reference proteome</keyword>
<sequence>MQHQTSLSGSGEQHRPFSPSPSLGPSFLVWSCNWWHKACFLIFLIVYSIFYVNCECAYQQTSASNTIGFQAYNGGNGNYTPTGENDDVYINGVNIDQPCHCQQYYETGESEHSFPQPHPYYPEYSVEYDYAQAEICVEEITSRSGKHRHHHHHHSNHSRGSRTRSSPSKHPSTPTEKSLTNKSDYESNGSPHPSSDTVSMSQKSKHTIKKRKCCRGARASRICVIFTFIFFILGAIAAFFCWPRTPLVSMGSAIESGDDPVSWGTDQHPLLHSSWLVNVTFDNSQNWIPTHITGLDFYMKDSLTLRQFGWGTQGPMVFAPRKIISQQLRLTVEYSASSTTDPTFQNLYRACGPQKKGDPPSLNVVLHMAFHFWGIMWVPTVAITPPTGGFICPLN</sequence>
<evidence type="ECO:0000313" key="3">
    <source>
        <dbReference type="EMBL" id="OAD66118.1"/>
    </source>
</evidence>
<keyword evidence="2" id="KW-0812">Transmembrane</keyword>
<organism evidence="3 4">
    <name type="scientific">Phycomyces blakesleeanus (strain ATCC 8743b / DSM 1359 / FGSC 10004 / NBRC 33097 / NRRL 1555)</name>
    <dbReference type="NCBI Taxonomy" id="763407"/>
    <lineage>
        <taxon>Eukaryota</taxon>
        <taxon>Fungi</taxon>
        <taxon>Fungi incertae sedis</taxon>
        <taxon>Mucoromycota</taxon>
        <taxon>Mucoromycotina</taxon>
        <taxon>Mucoromycetes</taxon>
        <taxon>Mucorales</taxon>
        <taxon>Phycomycetaceae</taxon>
        <taxon>Phycomyces</taxon>
    </lineage>
</organism>
<feature type="transmembrane region" description="Helical" evidence="2">
    <location>
        <begin position="219"/>
        <end position="240"/>
    </location>
</feature>
<dbReference type="AlphaFoldDB" id="A0A167JJL2"/>
<evidence type="ECO:0000256" key="1">
    <source>
        <dbReference type="SAM" id="MobiDB-lite"/>
    </source>
</evidence>
<dbReference type="Proteomes" id="UP000077315">
    <property type="component" value="Unassembled WGS sequence"/>
</dbReference>